<dbReference type="AlphaFoldDB" id="A0A6C0KJ20"/>
<keyword evidence="1" id="KW-0812">Transmembrane</keyword>
<accession>A0A6C0KJ20</accession>
<keyword evidence="1" id="KW-1133">Transmembrane helix</keyword>
<evidence type="ECO:0000313" key="2">
    <source>
        <dbReference type="EMBL" id="QHU16308.1"/>
    </source>
</evidence>
<keyword evidence="1" id="KW-0472">Membrane</keyword>
<evidence type="ECO:0000256" key="1">
    <source>
        <dbReference type="SAM" id="Phobius"/>
    </source>
</evidence>
<organism evidence="2">
    <name type="scientific">viral metagenome</name>
    <dbReference type="NCBI Taxonomy" id="1070528"/>
    <lineage>
        <taxon>unclassified sequences</taxon>
        <taxon>metagenomes</taxon>
        <taxon>organismal metagenomes</taxon>
    </lineage>
</organism>
<feature type="transmembrane region" description="Helical" evidence="1">
    <location>
        <begin position="219"/>
        <end position="236"/>
    </location>
</feature>
<sequence>MSNFFDEVSKDAKKVEQELLGPDYPYWKYIKTPNELGISSGGSISHLINDIEGIINYVELLVTGYGNASSTGRPLGTKFFLKTGGQCTDVKTNKLVDRYMYVNNIPDGSIPFVTKDVGMNFDTLEGIIPGILSDLTDINPMSFFKAFFQGAEPKCKEITMPTVNHKNERSSESQFVPLDEITNIPACDFPDKANPVTNIKCIEGFENASSSRSMDFNHIYTFIVSLLFLYIISKLLKKL</sequence>
<protein>
    <submittedName>
        <fullName evidence="2">Uncharacterized protein</fullName>
    </submittedName>
</protein>
<proteinExistence type="predicted"/>
<dbReference type="EMBL" id="MN740879">
    <property type="protein sequence ID" value="QHU16308.1"/>
    <property type="molecule type" value="Genomic_DNA"/>
</dbReference>
<reference evidence="2" key="1">
    <citation type="journal article" date="2020" name="Nature">
        <title>Giant virus diversity and host interactions through global metagenomics.</title>
        <authorList>
            <person name="Schulz F."/>
            <person name="Roux S."/>
            <person name="Paez-Espino D."/>
            <person name="Jungbluth S."/>
            <person name="Walsh D.A."/>
            <person name="Denef V.J."/>
            <person name="McMahon K.D."/>
            <person name="Konstantinidis K.T."/>
            <person name="Eloe-Fadrosh E.A."/>
            <person name="Kyrpides N.C."/>
            <person name="Woyke T."/>
        </authorList>
    </citation>
    <scope>NUCLEOTIDE SEQUENCE</scope>
    <source>
        <strain evidence="2">GVMAG-S-3300011013-78</strain>
    </source>
</reference>
<name>A0A6C0KJ20_9ZZZZ</name>